<keyword evidence="2" id="KW-1185">Reference proteome</keyword>
<protein>
    <submittedName>
        <fullName evidence="1">Uncharacterized protein</fullName>
    </submittedName>
</protein>
<proteinExistence type="predicted"/>
<dbReference type="Proteomes" id="UP000295238">
    <property type="component" value="Unassembled WGS sequence"/>
</dbReference>
<evidence type="ECO:0000313" key="2">
    <source>
        <dbReference type="Proteomes" id="UP000295238"/>
    </source>
</evidence>
<accession>A0A4R5U6G3</accession>
<evidence type="ECO:0000313" key="1">
    <source>
        <dbReference type="EMBL" id="TDK29825.1"/>
    </source>
</evidence>
<sequence length="316" mass="35070">MSGVSSTHEVLAMLVGSLRGSDKLYYKAISAAVESSAAFHPVILNNGRLLVVPLDRDLEEFVHCRLSKDFAALNDVDSQASSFCQMWSDNHNEVSAQSGAKQIISEWCAKSKRGLHYQGPGFVDQLFTVSNLEISELREKLISTLGPSFVTMPSILKEAVRVTVDLPSGRVSIFAELVRAFAKEFPELFGLVSRFEFPGIGQFEEQPEYRPGLRLVVQFDSPRWPQDIWGALRVLQTWAAADSKTIAPNWAHPYSRSIYVGQGFHGLKHYLRCFDLLGDYYDEPTGFFATKTPLGKGLKRLALASSSAQDVQESAT</sequence>
<dbReference type="EMBL" id="SMTL01000009">
    <property type="protein sequence ID" value="TDK29825.1"/>
    <property type="molecule type" value="Genomic_DNA"/>
</dbReference>
<name>A0A4R5U6G3_9HYPH</name>
<reference evidence="1 2" key="1">
    <citation type="submission" date="2019-03" db="EMBL/GenBank/DDBJ databases">
        <title>Rhizobium sp. nov., an bacterium isolated from biocrust in Mu Us Desert.</title>
        <authorList>
            <person name="Lixiong L."/>
        </authorList>
    </citation>
    <scope>NUCLEOTIDE SEQUENCE [LARGE SCALE GENOMIC DNA]</scope>
    <source>
        <strain evidence="1 2">SPY-1</strain>
    </source>
</reference>
<comment type="caution">
    <text evidence="1">The sequence shown here is derived from an EMBL/GenBank/DDBJ whole genome shotgun (WGS) entry which is preliminary data.</text>
</comment>
<dbReference type="AlphaFoldDB" id="A0A4R5U6G3"/>
<dbReference type="RefSeq" id="WP_133318290.1">
    <property type="nucleotide sequence ID" value="NZ_SMTL01000009.1"/>
</dbReference>
<organism evidence="1 2">
    <name type="scientific">Rhizobium deserti</name>
    <dbReference type="NCBI Taxonomy" id="2547961"/>
    <lineage>
        <taxon>Bacteria</taxon>
        <taxon>Pseudomonadati</taxon>
        <taxon>Pseudomonadota</taxon>
        <taxon>Alphaproteobacteria</taxon>
        <taxon>Hyphomicrobiales</taxon>
        <taxon>Rhizobiaceae</taxon>
        <taxon>Rhizobium/Agrobacterium group</taxon>
        <taxon>Rhizobium</taxon>
    </lineage>
</organism>
<gene>
    <name evidence="1" type="ORF">E2F50_21730</name>
</gene>